<evidence type="ECO:0000313" key="1">
    <source>
        <dbReference type="EMBL" id="KAK3762313.1"/>
    </source>
</evidence>
<dbReference type="AlphaFoldDB" id="A0AAE1DAG5"/>
<protein>
    <submittedName>
        <fullName evidence="1">Uncharacterized protein</fullName>
    </submittedName>
</protein>
<dbReference type="Proteomes" id="UP001283361">
    <property type="component" value="Unassembled WGS sequence"/>
</dbReference>
<name>A0AAE1DAG5_9GAST</name>
<evidence type="ECO:0000313" key="2">
    <source>
        <dbReference type="Proteomes" id="UP001283361"/>
    </source>
</evidence>
<dbReference type="EMBL" id="JAWDGP010004725">
    <property type="protein sequence ID" value="KAK3762313.1"/>
    <property type="molecule type" value="Genomic_DNA"/>
</dbReference>
<comment type="caution">
    <text evidence="1">The sequence shown here is derived from an EMBL/GenBank/DDBJ whole genome shotgun (WGS) entry which is preliminary data.</text>
</comment>
<gene>
    <name evidence="1" type="ORF">RRG08_006057</name>
</gene>
<organism evidence="1 2">
    <name type="scientific">Elysia crispata</name>
    <name type="common">lettuce slug</name>
    <dbReference type="NCBI Taxonomy" id="231223"/>
    <lineage>
        <taxon>Eukaryota</taxon>
        <taxon>Metazoa</taxon>
        <taxon>Spiralia</taxon>
        <taxon>Lophotrochozoa</taxon>
        <taxon>Mollusca</taxon>
        <taxon>Gastropoda</taxon>
        <taxon>Heterobranchia</taxon>
        <taxon>Euthyneura</taxon>
        <taxon>Panpulmonata</taxon>
        <taxon>Sacoglossa</taxon>
        <taxon>Placobranchoidea</taxon>
        <taxon>Plakobranchidae</taxon>
        <taxon>Elysia</taxon>
    </lineage>
</organism>
<proteinExistence type="predicted"/>
<reference evidence="1" key="1">
    <citation type="journal article" date="2023" name="G3 (Bethesda)">
        <title>A reference genome for the long-term kleptoplast-retaining sea slug Elysia crispata morphotype clarki.</title>
        <authorList>
            <person name="Eastman K.E."/>
            <person name="Pendleton A.L."/>
            <person name="Shaikh M.A."/>
            <person name="Suttiyut T."/>
            <person name="Ogas R."/>
            <person name="Tomko P."/>
            <person name="Gavelis G."/>
            <person name="Widhalm J.R."/>
            <person name="Wisecaver J.H."/>
        </authorList>
    </citation>
    <scope>NUCLEOTIDE SEQUENCE</scope>
    <source>
        <strain evidence="1">ECLA1</strain>
    </source>
</reference>
<sequence length="327" mass="36335">MQEMESEVKLEVSWCQDDCRSGTGALTCDTSARFRLPVLFGIPNPNSPALITDSILIAICVIDLEDHTFVPIYYFLVIFSFAGSEVLWLTKLGQFAISYRKKKKDKPVGSRNETTSVTIKRKKAINMMSQSYLHCFIAFFAVCIGKSYPTPVYNHLEAHSPQCPSSWFQYDRFCVTPARAGTERAVALYCDSLGGIGVNGLCVIKARTVAPALENAGFMRPSRLSSMLPNLDGAPEAEIDDDGESRKEVEYGSCPSGWAHYRSMCVYKPWTDEERCHQMGAVQFHGMCLKHAESSEENGVNKIRSLSQKKRICCCAHPNGNSNGYGC</sequence>
<accession>A0AAE1DAG5</accession>
<keyword evidence="2" id="KW-1185">Reference proteome</keyword>